<proteinExistence type="predicted"/>
<name>A0A803TT08_ANOCA</name>
<reference evidence="1" key="3">
    <citation type="submission" date="2025-09" db="UniProtKB">
        <authorList>
            <consortium name="Ensembl"/>
        </authorList>
    </citation>
    <scope>IDENTIFICATION</scope>
</reference>
<dbReference type="InParanoid" id="A0A803TT08"/>
<dbReference type="AlphaFoldDB" id="A0A803TT08"/>
<organism evidence="1 2">
    <name type="scientific">Anolis carolinensis</name>
    <name type="common">Green anole</name>
    <name type="synonym">American chameleon</name>
    <dbReference type="NCBI Taxonomy" id="28377"/>
    <lineage>
        <taxon>Eukaryota</taxon>
        <taxon>Metazoa</taxon>
        <taxon>Chordata</taxon>
        <taxon>Craniata</taxon>
        <taxon>Vertebrata</taxon>
        <taxon>Euteleostomi</taxon>
        <taxon>Lepidosauria</taxon>
        <taxon>Squamata</taxon>
        <taxon>Bifurcata</taxon>
        <taxon>Unidentata</taxon>
        <taxon>Episquamata</taxon>
        <taxon>Toxicofera</taxon>
        <taxon>Iguania</taxon>
        <taxon>Dactyloidae</taxon>
        <taxon>Anolis</taxon>
    </lineage>
</organism>
<reference evidence="1" key="2">
    <citation type="submission" date="2025-08" db="UniProtKB">
        <authorList>
            <consortium name="Ensembl"/>
        </authorList>
    </citation>
    <scope>IDENTIFICATION</scope>
</reference>
<keyword evidence="2" id="KW-1185">Reference proteome</keyword>
<protein>
    <submittedName>
        <fullName evidence="1">Uncharacterized protein</fullName>
    </submittedName>
</protein>
<sequence>MEKLFTYMMTAARITLAKLWKTQETPSKEDWLLKLIDIKNMDLLTQYIKQDDASRRETNWCPHGPWNYHYN</sequence>
<accession>A0A803TT08</accession>
<dbReference type="Ensembl" id="ENSACAT00000047079.1">
    <property type="protein sequence ID" value="ENSACAP00000038348.1"/>
    <property type="gene ID" value="ENSACAG00000040433.1"/>
</dbReference>
<dbReference type="Proteomes" id="UP000001646">
    <property type="component" value="Chromosome 5"/>
</dbReference>
<reference evidence="1 2" key="1">
    <citation type="submission" date="2009-12" db="EMBL/GenBank/DDBJ databases">
        <title>The Genome Sequence of Anolis carolinensis (Green Anole Lizard).</title>
        <authorList>
            <consortium name="The Genome Sequencing Platform"/>
            <person name="Di Palma F."/>
            <person name="Alfoldi J."/>
            <person name="Heiman D."/>
            <person name="Young S."/>
            <person name="Grabherr M."/>
            <person name="Johnson J."/>
            <person name="Lander E.S."/>
            <person name="Lindblad-Toh K."/>
        </authorList>
    </citation>
    <scope>NUCLEOTIDE SEQUENCE [LARGE SCALE GENOMIC DNA]</scope>
    <source>
        <strain evidence="1 2">JBL SC #1</strain>
    </source>
</reference>
<evidence type="ECO:0000313" key="2">
    <source>
        <dbReference type="Proteomes" id="UP000001646"/>
    </source>
</evidence>
<evidence type="ECO:0000313" key="1">
    <source>
        <dbReference type="Ensembl" id="ENSACAP00000038348.1"/>
    </source>
</evidence>